<dbReference type="EMBL" id="CP002454">
    <property type="protein sequence ID" value="ADV67351.1"/>
    <property type="molecule type" value="Genomic_DNA"/>
</dbReference>
<dbReference type="GO" id="GO:0016757">
    <property type="term" value="F:glycosyltransferase activity"/>
    <property type="evidence" value="ECO:0007669"/>
    <property type="project" value="UniProtKB-KW"/>
</dbReference>
<organism evidence="3 4">
    <name type="scientific">Deinococcus maricopensis (strain DSM 21211 / LMG 22137 / NRRL B-23946 / LB-34)</name>
    <dbReference type="NCBI Taxonomy" id="709986"/>
    <lineage>
        <taxon>Bacteria</taxon>
        <taxon>Thermotogati</taxon>
        <taxon>Deinococcota</taxon>
        <taxon>Deinococci</taxon>
        <taxon>Deinococcales</taxon>
        <taxon>Deinococcaceae</taxon>
        <taxon>Deinococcus</taxon>
    </lineage>
</organism>
<dbReference type="Gene3D" id="3.40.50.2020">
    <property type="match status" value="1"/>
</dbReference>
<evidence type="ECO:0000313" key="4">
    <source>
        <dbReference type="Proteomes" id="UP000008635"/>
    </source>
</evidence>
<dbReference type="KEGG" id="dmr:Deima_1702"/>
<accession>E8U8G2</accession>
<dbReference type="CDD" id="cd06223">
    <property type="entry name" value="PRTases_typeI"/>
    <property type="match status" value="1"/>
</dbReference>
<name>E8U8G2_DEIML</name>
<dbReference type="STRING" id="709986.Deima_1702"/>
<keyword evidence="3" id="KW-0808">Transferase</keyword>
<dbReference type="OrthoDB" id="9779910at2"/>
<reference evidence="4" key="2">
    <citation type="submission" date="2011-01" db="EMBL/GenBank/DDBJ databases">
        <title>The complete genome of Deinococcus maricopensis DSM 21211.</title>
        <authorList>
            <consortium name="US DOE Joint Genome Institute (JGI-PGF)"/>
            <person name="Lucas S."/>
            <person name="Copeland A."/>
            <person name="Lapidus A."/>
            <person name="Goodwin L."/>
            <person name="Pitluck S."/>
            <person name="Kyrpides N."/>
            <person name="Mavromatis K."/>
            <person name="Pagani I."/>
            <person name="Ivanova N."/>
            <person name="Ovchinnikova G."/>
            <person name="Zeytun A."/>
            <person name="Detter J.C."/>
            <person name="Han C."/>
            <person name="Land M."/>
            <person name="Hauser L."/>
            <person name="Markowitz V."/>
            <person name="Cheng J.-F."/>
            <person name="Hugenholtz P."/>
            <person name="Woyke T."/>
            <person name="Wu D."/>
            <person name="Pukall R."/>
            <person name="Gehrich-Schroeter G."/>
            <person name="Brambilla E."/>
            <person name="Klenk H.-P."/>
            <person name="Eisen J.A."/>
        </authorList>
    </citation>
    <scope>NUCLEOTIDE SEQUENCE [LARGE SCALE GENOMIC DNA]</scope>
    <source>
        <strain evidence="4">DSM 21211 / LMG 22137 / NRRL B-23946 / LB-34</strain>
    </source>
</reference>
<dbReference type="eggNOG" id="COG1040">
    <property type="taxonomic scope" value="Bacteria"/>
</dbReference>
<dbReference type="PANTHER" id="PTHR47505">
    <property type="entry name" value="DNA UTILIZATION PROTEIN YHGH"/>
    <property type="match status" value="1"/>
</dbReference>
<dbReference type="Proteomes" id="UP000008635">
    <property type="component" value="Chromosome"/>
</dbReference>
<sequence length="208" mass="21528" precursor="true">MSVWSPLRALLARPCAGCGGSLGGARGLCASCVALLHAQVSAHSPLTREVTPHLVSLGTYRGVVRRAVRDLKYAGARDVSVPLGVALARGVPPAWAVEVVTSVPMPRAREAERGFNQSALLGRVIARELGVPYLPLLARTSAQAGQQAKVSGSERRAHLAGAFRAVATPPARVLLVDDVLTSGTTLAECAAALTAAGAQEIRFAVVAR</sequence>
<keyword evidence="4" id="KW-1185">Reference proteome</keyword>
<comment type="similarity">
    <text evidence="1">Belongs to the ComF/GntX family.</text>
</comment>
<proteinExistence type="inferred from homology"/>
<protein>
    <submittedName>
        <fullName evidence="3">Phosphoribosyltransferase</fullName>
    </submittedName>
</protein>
<evidence type="ECO:0000256" key="1">
    <source>
        <dbReference type="ARBA" id="ARBA00008007"/>
    </source>
</evidence>
<dbReference type="SUPFAM" id="SSF53271">
    <property type="entry name" value="PRTase-like"/>
    <property type="match status" value="1"/>
</dbReference>
<keyword evidence="3" id="KW-0328">Glycosyltransferase</keyword>
<dbReference type="HOGENOM" id="CLU_054549_1_0_0"/>
<reference evidence="3 4" key="1">
    <citation type="journal article" date="2011" name="Stand. Genomic Sci.">
        <title>Complete genome sequence of Deinococcus maricopensis type strain (LB-34).</title>
        <authorList>
            <person name="Pukall R."/>
            <person name="Zeytun A."/>
            <person name="Lucas S."/>
            <person name="Lapidus A."/>
            <person name="Hammon N."/>
            <person name="Deshpande S."/>
            <person name="Nolan M."/>
            <person name="Cheng J.F."/>
            <person name="Pitluck S."/>
            <person name="Liolios K."/>
            <person name="Pagani I."/>
            <person name="Mikhailova N."/>
            <person name="Ivanova N."/>
            <person name="Mavromatis K."/>
            <person name="Pati A."/>
            <person name="Tapia R."/>
            <person name="Han C."/>
            <person name="Goodwin L."/>
            <person name="Chen A."/>
            <person name="Palaniappan K."/>
            <person name="Land M."/>
            <person name="Hauser L."/>
            <person name="Chang Y.J."/>
            <person name="Jeffries C.D."/>
            <person name="Brambilla E.M."/>
            <person name="Rohde M."/>
            <person name="Goker M."/>
            <person name="Detter J.C."/>
            <person name="Woyke T."/>
            <person name="Bristow J."/>
            <person name="Eisen J.A."/>
            <person name="Markowitz V."/>
            <person name="Hugenholtz P."/>
            <person name="Kyrpides N.C."/>
            <person name="Klenk H.P."/>
        </authorList>
    </citation>
    <scope>NUCLEOTIDE SEQUENCE [LARGE SCALE GENOMIC DNA]</scope>
    <source>
        <strain evidence="4">DSM 21211 / LMG 22137 / NRRL B-23946 / LB-34</strain>
    </source>
</reference>
<dbReference type="PANTHER" id="PTHR47505:SF1">
    <property type="entry name" value="DNA UTILIZATION PROTEIN YHGH"/>
    <property type="match status" value="1"/>
</dbReference>
<dbReference type="InterPro" id="IPR051910">
    <property type="entry name" value="ComF/GntX_DNA_util-trans"/>
</dbReference>
<evidence type="ECO:0000259" key="2">
    <source>
        <dbReference type="Pfam" id="PF00156"/>
    </source>
</evidence>
<dbReference type="Pfam" id="PF00156">
    <property type="entry name" value="Pribosyltran"/>
    <property type="match status" value="1"/>
</dbReference>
<dbReference type="AlphaFoldDB" id="E8U8G2"/>
<dbReference type="InterPro" id="IPR000836">
    <property type="entry name" value="PRTase_dom"/>
</dbReference>
<evidence type="ECO:0000313" key="3">
    <source>
        <dbReference type="EMBL" id="ADV67351.1"/>
    </source>
</evidence>
<feature type="domain" description="Phosphoribosyltransferase" evidence="2">
    <location>
        <begin position="119"/>
        <end position="207"/>
    </location>
</feature>
<dbReference type="InterPro" id="IPR029057">
    <property type="entry name" value="PRTase-like"/>
</dbReference>
<gene>
    <name evidence="3" type="ordered locus">Deima_1702</name>
</gene>